<dbReference type="InterPro" id="IPR010430">
    <property type="entry name" value="DUF1028"/>
</dbReference>
<dbReference type="PANTHER" id="PTHR39328">
    <property type="entry name" value="BLL2871 PROTEIN"/>
    <property type="match status" value="1"/>
</dbReference>
<dbReference type="PANTHER" id="PTHR39328:SF1">
    <property type="entry name" value="BLL2871 PROTEIN"/>
    <property type="match status" value="1"/>
</dbReference>
<proteinExistence type="predicted"/>
<evidence type="ECO:0000313" key="1">
    <source>
        <dbReference type="EMBL" id="OWJ75094.1"/>
    </source>
</evidence>
<comment type="caution">
    <text evidence="1">The sequence shown here is derived from an EMBL/GenBank/DDBJ whole genome shotgun (WGS) entry which is preliminary data.</text>
</comment>
<dbReference type="Proteomes" id="UP000196878">
    <property type="component" value="Unassembled WGS sequence"/>
</dbReference>
<dbReference type="RefSeq" id="WP_088216772.1">
    <property type="nucleotide sequence ID" value="NZ_NIPW01000045.1"/>
</dbReference>
<name>A0A212A7B7_9RHOB</name>
<dbReference type="SUPFAM" id="SSF56235">
    <property type="entry name" value="N-terminal nucleophile aminohydrolases (Ntn hydrolases)"/>
    <property type="match status" value="1"/>
</dbReference>
<dbReference type="Pfam" id="PF06267">
    <property type="entry name" value="DUF1028"/>
    <property type="match status" value="1"/>
</dbReference>
<gene>
    <name evidence="1" type="ORF">CDV49_18045</name>
</gene>
<dbReference type="OrthoDB" id="9790012at2"/>
<dbReference type="InterPro" id="IPR029055">
    <property type="entry name" value="Ntn_hydrolases_N"/>
</dbReference>
<organism evidence="1 2">
    <name type="scientific">Haematobacter genomosp. 1</name>
    <dbReference type="NCBI Taxonomy" id="366618"/>
    <lineage>
        <taxon>Bacteria</taxon>
        <taxon>Pseudomonadati</taxon>
        <taxon>Pseudomonadota</taxon>
        <taxon>Alphaproteobacteria</taxon>
        <taxon>Rhodobacterales</taxon>
        <taxon>Paracoccaceae</taxon>
        <taxon>Haematobacter</taxon>
    </lineage>
</organism>
<keyword evidence="2" id="KW-1185">Reference proteome</keyword>
<accession>A0A212A7B7</accession>
<dbReference type="EMBL" id="NIPW01000045">
    <property type="protein sequence ID" value="OWJ75094.1"/>
    <property type="molecule type" value="Genomic_DNA"/>
</dbReference>
<dbReference type="Gene3D" id="3.60.20.10">
    <property type="entry name" value="Glutamine Phosphoribosylpyrophosphate, subunit 1, domain 1"/>
    <property type="match status" value="1"/>
</dbReference>
<dbReference type="AlphaFoldDB" id="A0A212A7B7"/>
<protein>
    <submittedName>
        <fullName evidence="1">Fimbrial assembly protein FimA</fullName>
    </submittedName>
</protein>
<evidence type="ECO:0000313" key="2">
    <source>
        <dbReference type="Proteomes" id="UP000196878"/>
    </source>
</evidence>
<sequence length="224" mass="22936">MTFSISATCPDTGAFGIAISSSSPAVAARCAHARAGVGVVASQNVTDPSLGPRALDLMARGMGAEEALAALLDGYAAADWRQVVIVDGTGQSAIHSGARVLGTFGTARGRFCAAAGNLLAGENVPDAMVRGFETAEGALPERLLAALEAGQAAGGEAGPVHSAGLLVVRDVSWPIADLRVDWDDTDPIGRLRALWEIYAPQLEDYVRRAIAPEAAPSYGVPGDL</sequence>
<reference evidence="1 2" key="1">
    <citation type="submission" date="2016-12" db="EMBL/GenBank/DDBJ databases">
        <title>Comparison of Traditional DNA-DNA Hybridization with In Silico Genomic Analysis.</title>
        <authorList>
            <person name="Nicholson A.C."/>
            <person name="Humrighouse B.W."/>
            <person name="Graziano J."/>
            <person name="Lasker B."/>
            <person name="Whitney A.M."/>
            <person name="Mcquiston J.R."/>
        </authorList>
    </citation>
    <scope>NUCLEOTIDE SEQUENCE [LARGE SCALE GENOMIC DNA]</scope>
    <source>
        <strain evidence="1 2">H2240</strain>
    </source>
</reference>